<protein>
    <submittedName>
        <fullName evidence="1">Uncharacterized protein</fullName>
    </submittedName>
</protein>
<name>A0ABY5S020_9HYPH</name>
<evidence type="ECO:0000313" key="1">
    <source>
        <dbReference type="EMBL" id="UVF21367.1"/>
    </source>
</evidence>
<dbReference type="RefSeq" id="WP_210272104.1">
    <property type="nucleotide sequence ID" value="NZ_CP102845.1"/>
</dbReference>
<organism evidence="1 2">
    <name type="scientific">Microvirga terrae</name>
    <dbReference type="NCBI Taxonomy" id="2740529"/>
    <lineage>
        <taxon>Bacteria</taxon>
        <taxon>Pseudomonadati</taxon>
        <taxon>Pseudomonadota</taxon>
        <taxon>Alphaproteobacteria</taxon>
        <taxon>Hyphomicrobiales</taxon>
        <taxon>Methylobacteriaceae</taxon>
        <taxon>Microvirga</taxon>
    </lineage>
</organism>
<proteinExistence type="predicted"/>
<keyword evidence="2" id="KW-1185">Reference proteome</keyword>
<dbReference type="EMBL" id="CP102845">
    <property type="protein sequence ID" value="UVF21367.1"/>
    <property type="molecule type" value="Genomic_DNA"/>
</dbReference>
<sequence>MRRREILVAGFPGNAGAEALAQEKQLSRHQIWVFLNPLNVLSVVTTTL</sequence>
<accession>A0ABY5S020</accession>
<evidence type="ECO:0000313" key="2">
    <source>
        <dbReference type="Proteomes" id="UP001017257"/>
    </source>
</evidence>
<gene>
    <name evidence="1" type="ORF">HPT29_009675</name>
</gene>
<dbReference type="Proteomes" id="UP001017257">
    <property type="component" value="Chromosome"/>
</dbReference>
<reference evidence="1" key="1">
    <citation type="submission" date="2022-08" db="EMBL/GenBank/DDBJ databases">
        <title>Microvirga terrae sp. nov., isolated from soil.</title>
        <authorList>
            <person name="Kim K.H."/>
            <person name="Seo Y.L."/>
            <person name="Kim J.M."/>
            <person name="Lee J.K."/>
            <person name="Han D.M."/>
            <person name="Jeon C.O."/>
        </authorList>
    </citation>
    <scope>NUCLEOTIDE SEQUENCE</scope>
    <source>
        <strain evidence="1">R24</strain>
    </source>
</reference>